<feature type="compositionally biased region" description="Low complexity" evidence="1">
    <location>
        <begin position="598"/>
        <end position="607"/>
    </location>
</feature>
<feature type="region of interest" description="Disordered" evidence="1">
    <location>
        <begin position="458"/>
        <end position="508"/>
    </location>
</feature>
<feature type="compositionally biased region" description="Basic and acidic residues" evidence="1">
    <location>
        <begin position="482"/>
        <end position="502"/>
    </location>
</feature>
<evidence type="ECO:0000313" key="2">
    <source>
        <dbReference type="EMBL" id="OCF37449.1"/>
    </source>
</evidence>
<protein>
    <submittedName>
        <fullName evidence="2">Uncharacterized protein</fullName>
    </submittedName>
</protein>
<feature type="compositionally biased region" description="Polar residues" evidence="1">
    <location>
        <begin position="45"/>
        <end position="55"/>
    </location>
</feature>
<evidence type="ECO:0000313" key="3">
    <source>
        <dbReference type="Proteomes" id="UP000092666"/>
    </source>
</evidence>
<dbReference type="AlphaFoldDB" id="A0A1B9H2G0"/>
<feature type="compositionally biased region" description="Basic and acidic residues" evidence="1">
    <location>
        <begin position="24"/>
        <end position="34"/>
    </location>
</feature>
<feature type="region of interest" description="Disordered" evidence="1">
    <location>
        <begin position="1"/>
        <end position="58"/>
    </location>
</feature>
<dbReference type="EMBL" id="KV700122">
    <property type="protein sequence ID" value="OCF37449.1"/>
    <property type="molecule type" value="Genomic_DNA"/>
</dbReference>
<feature type="compositionally biased region" description="Polar residues" evidence="1">
    <location>
        <begin position="569"/>
        <end position="578"/>
    </location>
</feature>
<proteinExistence type="predicted"/>
<feature type="region of interest" description="Disordered" evidence="1">
    <location>
        <begin position="123"/>
        <end position="146"/>
    </location>
</feature>
<reference evidence="3" key="2">
    <citation type="submission" date="2013-12" db="EMBL/GenBank/DDBJ databases">
        <title>Evolution of pathogenesis and genome organization in the Tremellales.</title>
        <authorList>
            <person name="Cuomo C."/>
            <person name="Litvintseva A."/>
            <person name="Heitman J."/>
            <person name="Chen Y."/>
            <person name="Sun S."/>
            <person name="Springer D."/>
            <person name="Dromer F."/>
            <person name="Young S."/>
            <person name="Zeng Q."/>
            <person name="Chapman S."/>
            <person name="Gujja S."/>
            <person name="Saif S."/>
            <person name="Birren B."/>
        </authorList>
    </citation>
    <scope>NUCLEOTIDE SEQUENCE [LARGE SCALE GENOMIC DNA]</scope>
    <source>
        <strain evidence="3">BCC8398</strain>
    </source>
</reference>
<evidence type="ECO:0000256" key="1">
    <source>
        <dbReference type="SAM" id="MobiDB-lite"/>
    </source>
</evidence>
<reference evidence="2 3" key="1">
    <citation type="submission" date="2013-07" db="EMBL/GenBank/DDBJ databases">
        <title>The Genome Sequence of Cryptococcus heveanensis BCC8398.</title>
        <authorList>
            <consortium name="The Broad Institute Genome Sequencing Platform"/>
            <person name="Cuomo C."/>
            <person name="Litvintseva A."/>
            <person name="Chen Y."/>
            <person name="Heitman J."/>
            <person name="Sun S."/>
            <person name="Springer D."/>
            <person name="Dromer F."/>
            <person name="Young S.K."/>
            <person name="Zeng Q."/>
            <person name="Gargeya S."/>
            <person name="Fitzgerald M."/>
            <person name="Abouelleil A."/>
            <person name="Alvarado L."/>
            <person name="Berlin A.M."/>
            <person name="Chapman S.B."/>
            <person name="Dewar J."/>
            <person name="Goldberg J."/>
            <person name="Griggs A."/>
            <person name="Gujja S."/>
            <person name="Hansen M."/>
            <person name="Howarth C."/>
            <person name="Imamovic A."/>
            <person name="Larimer J."/>
            <person name="McCowan C."/>
            <person name="Murphy C."/>
            <person name="Pearson M."/>
            <person name="Priest M."/>
            <person name="Roberts A."/>
            <person name="Saif S."/>
            <person name="Shea T."/>
            <person name="Sykes S."/>
            <person name="Wortman J."/>
            <person name="Nusbaum C."/>
            <person name="Birren B."/>
        </authorList>
    </citation>
    <scope>NUCLEOTIDE SEQUENCE [LARGE SCALE GENOMIC DNA]</scope>
    <source>
        <strain evidence="2 3">BCC8398</strain>
    </source>
</reference>
<sequence>MPAGKSTTMPFTSSIPLEPLPSHQQDRRRQRPESSPDVEWIGTAYNANPIPNQSPGHYRPRHPLTLPPIQDPLLRAYPIPGQQPQSRISRSPTNLWHQELPSLARGHCNREIRLPPIHSLRLPHVSPSQHHAGPKSTLQPSYAAQSPDGFLSEWNMSSFAPVSDPAAYRSQPQAGPAGSSRKTVTWASPLVDNHHVGLLTRAEPEQVQQATDEPSAPPHPASAVIPEPATDEGAMCRILICAQGTLILKNAVHIVLEGGISTQQLRQAFLDAWVVPREKGEYDLPLELLLGRADIKDLETLGILELTIDKSKGKGKGKGKSRQKVKAKAKAKRLKEDYDPIFGGSDAEYYDIVRETPIDLSTKFWYMHDREGRSFVELAKESLRILTDLAFLAETTLTGDPQKDMRIGFHRVNSLLLFFLRDRLQQFQEIFTVYLDCAELDHLLQIAASRTENLGAELQTQSQETGVNRPVDGDVDMLSQEDEGRGHSLRRKQEEGGRKGKDDEDLNETNRQLKMTIAELKGVIESQQEDIRVLLRHLESVKSAPNADPTLRSPSSPSPLPPTPLSIRHSLSFNNRSMTPALDEPMADSDPTVDEGPRTPSLLVTSPTPSPAESGTLAQNWISSPDLPKPPERKIDGSWSYLLQGSHP</sequence>
<organism evidence="2 3">
    <name type="scientific">Kwoniella heveanensis BCC8398</name>
    <dbReference type="NCBI Taxonomy" id="1296120"/>
    <lineage>
        <taxon>Eukaryota</taxon>
        <taxon>Fungi</taxon>
        <taxon>Dikarya</taxon>
        <taxon>Basidiomycota</taxon>
        <taxon>Agaricomycotina</taxon>
        <taxon>Tremellomycetes</taxon>
        <taxon>Tremellales</taxon>
        <taxon>Cryptococcaceae</taxon>
        <taxon>Kwoniella</taxon>
    </lineage>
</organism>
<dbReference type="Proteomes" id="UP000092666">
    <property type="component" value="Unassembled WGS sequence"/>
</dbReference>
<gene>
    <name evidence="2" type="ORF">I316_00571</name>
</gene>
<accession>A0A1B9H2G0</accession>
<keyword evidence="3" id="KW-1185">Reference proteome</keyword>
<feature type="compositionally biased region" description="Polar residues" evidence="1">
    <location>
        <begin position="1"/>
        <end position="15"/>
    </location>
</feature>
<feature type="region of interest" description="Disordered" evidence="1">
    <location>
        <begin position="544"/>
        <end position="648"/>
    </location>
</feature>
<name>A0A1B9H2G0_9TREE</name>